<accession>A0A915EFE2</accession>
<sequence length="125" mass="13912">MGQGTIINCRGVVYAVQMPSGRIRDFTRYSIGMLQSAKCSKVKWLLLFLKNSDGMESKNSLQSASPDQLSVAESPPLSPVAQSPVQMPVITSPLPPLRRSSRKRAPRTMLQLDGKKCYKKEQPYQ</sequence>
<feature type="region of interest" description="Disordered" evidence="1">
    <location>
        <begin position="56"/>
        <end position="125"/>
    </location>
</feature>
<evidence type="ECO:0000256" key="1">
    <source>
        <dbReference type="SAM" id="MobiDB-lite"/>
    </source>
</evidence>
<evidence type="ECO:0000313" key="3">
    <source>
        <dbReference type="WBParaSite" id="jg53"/>
    </source>
</evidence>
<dbReference type="AlphaFoldDB" id="A0A915EFE2"/>
<proteinExistence type="predicted"/>
<reference evidence="3" key="1">
    <citation type="submission" date="2022-11" db="UniProtKB">
        <authorList>
            <consortium name="WormBaseParasite"/>
        </authorList>
    </citation>
    <scope>IDENTIFICATION</scope>
</reference>
<feature type="compositionally biased region" description="Basic and acidic residues" evidence="1">
    <location>
        <begin position="113"/>
        <end position="125"/>
    </location>
</feature>
<protein>
    <submittedName>
        <fullName evidence="3">Uncharacterized protein</fullName>
    </submittedName>
</protein>
<organism evidence="2 3">
    <name type="scientific">Ditylenchus dipsaci</name>
    <dbReference type="NCBI Taxonomy" id="166011"/>
    <lineage>
        <taxon>Eukaryota</taxon>
        <taxon>Metazoa</taxon>
        <taxon>Ecdysozoa</taxon>
        <taxon>Nematoda</taxon>
        <taxon>Chromadorea</taxon>
        <taxon>Rhabditida</taxon>
        <taxon>Tylenchina</taxon>
        <taxon>Tylenchomorpha</taxon>
        <taxon>Sphaerularioidea</taxon>
        <taxon>Anguinidae</taxon>
        <taxon>Anguininae</taxon>
        <taxon>Ditylenchus</taxon>
    </lineage>
</organism>
<evidence type="ECO:0000313" key="2">
    <source>
        <dbReference type="Proteomes" id="UP000887574"/>
    </source>
</evidence>
<feature type="compositionally biased region" description="Polar residues" evidence="1">
    <location>
        <begin position="57"/>
        <end position="68"/>
    </location>
</feature>
<keyword evidence="2" id="KW-1185">Reference proteome</keyword>
<dbReference type="WBParaSite" id="jg53">
    <property type="protein sequence ID" value="jg53"/>
    <property type="gene ID" value="jg53"/>
</dbReference>
<name>A0A915EFE2_9BILA</name>
<dbReference type="Proteomes" id="UP000887574">
    <property type="component" value="Unplaced"/>
</dbReference>